<gene>
    <name evidence="2" type="ORF">A1353_07895</name>
</gene>
<name>A0A177MNQ3_METMH</name>
<dbReference type="AlphaFoldDB" id="A0A177MNQ3"/>
<proteinExistence type="predicted"/>
<dbReference type="InterPro" id="IPR036397">
    <property type="entry name" value="RNaseH_sf"/>
</dbReference>
<dbReference type="Pfam" id="PF13333">
    <property type="entry name" value="rve_2"/>
    <property type="match status" value="1"/>
</dbReference>
<accession>A0A177MNQ3</accession>
<dbReference type="InterPro" id="IPR025948">
    <property type="entry name" value="HTH-like_dom"/>
</dbReference>
<organism evidence="2 3">
    <name type="scientific">Methylomonas methanica</name>
    <dbReference type="NCBI Taxonomy" id="421"/>
    <lineage>
        <taxon>Bacteria</taxon>
        <taxon>Pseudomonadati</taxon>
        <taxon>Pseudomonadota</taxon>
        <taxon>Gammaproteobacteria</taxon>
        <taxon>Methylococcales</taxon>
        <taxon>Methylococcaceae</taxon>
        <taxon>Methylomonas</taxon>
    </lineage>
</organism>
<dbReference type="InterPro" id="IPR001584">
    <property type="entry name" value="Integrase_cat-core"/>
</dbReference>
<feature type="domain" description="Integrase catalytic" evidence="1">
    <location>
        <begin position="93"/>
        <end position="268"/>
    </location>
</feature>
<dbReference type="PANTHER" id="PTHR46889:SF4">
    <property type="entry name" value="TRANSPOSASE INSO FOR INSERTION SEQUENCE ELEMENT IS911B-RELATED"/>
    <property type="match status" value="1"/>
</dbReference>
<dbReference type="EMBL" id="LUUH01000030">
    <property type="protein sequence ID" value="OAI06953.1"/>
    <property type="molecule type" value="Genomic_DNA"/>
</dbReference>
<comment type="caution">
    <text evidence="2">The sequence shown here is derived from an EMBL/GenBank/DDBJ whole genome shotgun (WGS) entry which is preliminary data.</text>
</comment>
<sequence length="270" mass="31823">MCRFLQVSPSAYYAWQHRRPSPRQREDEQLSNLVQQAFEKSRRSYGTRRIKIALSHQGQSVGRRRIGHLMREAGLTCKTKRRFKVTTDSEHDLLIAPNHLIRQFAVDRANRVYTGDITYIHTQEGWLYLAVVIDLFSRQIVDWSMAEHMKTQLVNDARLMAIWKRKPDKGLLWHTDRGSQYASESHRALLKQHGIRQSMSRKGNCWDNAVSESFFHTLKTELIHQQTFQTHDQAKQAVFEYIEVFYNRERLHSANGYLSPINYELRHQAA</sequence>
<dbReference type="InterPro" id="IPR012337">
    <property type="entry name" value="RNaseH-like_sf"/>
</dbReference>
<dbReference type="NCBIfam" id="NF033516">
    <property type="entry name" value="transpos_IS3"/>
    <property type="match status" value="1"/>
</dbReference>
<reference evidence="3" key="1">
    <citation type="submission" date="2016-03" db="EMBL/GenBank/DDBJ databases">
        <authorList>
            <person name="Heylen K."/>
            <person name="De Vos P."/>
            <person name="Vekeman B."/>
        </authorList>
    </citation>
    <scope>NUCLEOTIDE SEQUENCE [LARGE SCALE GENOMIC DNA]</scope>
    <source>
        <strain evidence="3">R-45371</strain>
    </source>
</reference>
<dbReference type="PROSITE" id="PS50994">
    <property type="entry name" value="INTEGRASE"/>
    <property type="match status" value="1"/>
</dbReference>
<dbReference type="InterPro" id="IPR048020">
    <property type="entry name" value="Transpos_IS3"/>
</dbReference>
<protein>
    <submittedName>
        <fullName evidence="2">Transposase</fullName>
    </submittedName>
</protein>
<dbReference type="Pfam" id="PF13276">
    <property type="entry name" value="HTH_21"/>
    <property type="match status" value="1"/>
</dbReference>
<dbReference type="Proteomes" id="UP000077763">
    <property type="component" value="Unassembled WGS sequence"/>
</dbReference>
<dbReference type="GO" id="GO:0003676">
    <property type="term" value="F:nucleic acid binding"/>
    <property type="evidence" value="ECO:0007669"/>
    <property type="project" value="InterPro"/>
</dbReference>
<evidence type="ECO:0000313" key="2">
    <source>
        <dbReference type="EMBL" id="OAI06953.1"/>
    </source>
</evidence>
<dbReference type="SUPFAM" id="SSF53098">
    <property type="entry name" value="Ribonuclease H-like"/>
    <property type="match status" value="1"/>
</dbReference>
<dbReference type="InterPro" id="IPR050900">
    <property type="entry name" value="Transposase_IS3/IS150/IS904"/>
</dbReference>
<evidence type="ECO:0000313" key="3">
    <source>
        <dbReference type="Proteomes" id="UP000077763"/>
    </source>
</evidence>
<dbReference type="Gene3D" id="3.30.420.10">
    <property type="entry name" value="Ribonuclease H-like superfamily/Ribonuclease H"/>
    <property type="match status" value="1"/>
</dbReference>
<dbReference type="Pfam" id="PF00665">
    <property type="entry name" value="rve"/>
    <property type="match status" value="1"/>
</dbReference>
<dbReference type="PANTHER" id="PTHR46889">
    <property type="entry name" value="TRANSPOSASE INSF FOR INSERTION SEQUENCE IS3B-RELATED"/>
    <property type="match status" value="1"/>
</dbReference>
<dbReference type="GO" id="GO:0015074">
    <property type="term" value="P:DNA integration"/>
    <property type="evidence" value="ECO:0007669"/>
    <property type="project" value="InterPro"/>
</dbReference>
<evidence type="ECO:0000259" key="1">
    <source>
        <dbReference type="PROSITE" id="PS50994"/>
    </source>
</evidence>